<dbReference type="InterPro" id="IPR013761">
    <property type="entry name" value="SAM/pointed_sf"/>
</dbReference>
<dbReference type="Pfam" id="PF00536">
    <property type="entry name" value="SAM_1"/>
    <property type="match status" value="1"/>
</dbReference>
<keyword evidence="4" id="KW-0812">Transmembrane</keyword>
<organism evidence="9 10">
    <name type="scientific">Owenia fusiformis</name>
    <name type="common">Polychaete worm</name>
    <dbReference type="NCBI Taxonomy" id="6347"/>
    <lineage>
        <taxon>Eukaryota</taxon>
        <taxon>Metazoa</taxon>
        <taxon>Spiralia</taxon>
        <taxon>Lophotrochozoa</taxon>
        <taxon>Annelida</taxon>
        <taxon>Polychaeta</taxon>
        <taxon>Sedentaria</taxon>
        <taxon>Canalipalpata</taxon>
        <taxon>Sabellida</taxon>
        <taxon>Oweniida</taxon>
        <taxon>Oweniidae</taxon>
        <taxon>Owenia</taxon>
    </lineage>
</organism>
<keyword evidence="7" id="KW-0443">Lipid metabolism</keyword>
<dbReference type="GO" id="GO:0047493">
    <property type="term" value="F:ceramide cholinephosphotransferase activity"/>
    <property type="evidence" value="ECO:0007669"/>
    <property type="project" value="TreeGrafter"/>
</dbReference>
<dbReference type="PANTHER" id="PTHR21290:SF25">
    <property type="entry name" value="SPHINGOMYELIN SYNTHASE-RELATED PROTEIN 1"/>
    <property type="match status" value="1"/>
</dbReference>
<comment type="caution">
    <text evidence="9">The sequence shown here is derived from an EMBL/GenBank/DDBJ whole genome shotgun (WGS) entry which is preliminary data.</text>
</comment>
<dbReference type="PANTHER" id="PTHR21290">
    <property type="entry name" value="SPHINGOMYELIN SYNTHETASE"/>
    <property type="match status" value="1"/>
</dbReference>
<reference evidence="9" key="1">
    <citation type="submission" date="2022-03" db="EMBL/GenBank/DDBJ databases">
        <authorList>
            <person name="Martin C."/>
        </authorList>
    </citation>
    <scope>NUCLEOTIDE SEQUENCE</scope>
</reference>
<dbReference type="GO" id="GO:0033188">
    <property type="term" value="F:sphingomyelin synthase activity"/>
    <property type="evidence" value="ECO:0007669"/>
    <property type="project" value="TreeGrafter"/>
</dbReference>
<evidence type="ECO:0000256" key="3">
    <source>
        <dbReference type="ARBA" id="ARBA00022679"/>
    </source>
</evidence>
<dbReference type="Gene3D" id="1.10.150.50">
    <property type="entry name" value="Transcription Factor, Ets-1"/>
    <property type="match status" value="1"/>
</dbReference>
<dbReference type="CDD" id="cd09515">
    <property type="entry name" value="SAM_SGMS1-like"/>
    <property type="match status" value="1"/>
</dbReference>
<keyword evidence="6" id="KW-1133">Transmembrane helix</keyword>
<evidence type="ECO:0000256" key="7">
    <source>
        <dbReference type="ARBA" id="ARBA00023098"/>
    </source>
</evidence>
<protein>
    <submittedName>
        <fullName evidence="9">Uncharacterized protein</fullName>
    </submittedName>
</protein>
<dbReference type="GO" id="GO:0046513">
    <property type="term" value="P:ceramide biosynthetic process"/>
    <property type="evidence" value="ECO:0007669"/>
    <property type="project" value="TreeGrafter"/>
</dbReference>
<accession>A0A8J1ULT3</accession>
<keyword evidence="8" id="KW-0472">Membrane</keyword>
<dbReference type="InterPro" id="IPR025749">
    <property type="entry name" value="Sphingomyelin_synth-like_dom"/>
</dbReference>
<dbReference type="AlphaFoldDB" id="A0A8J1ULT3"/>
<dbReference type="SUPFAM" id="SSF47769">
    <property type="entry name" value="SAM/Pointed domain"/>
    <property type="match status" value="1"/>
</dbReference>
<dbReference type="EMBL" id="CAIIXF020000009">
    <property type="protein sequence ID" value="CAH1793414.1"/>
    <property type="molecule type" value="Genomic_DNA"/>
</dbReference>
<keyword evidence="3" id="KW-0808">Transferase</keyword>
<proteinExistence type="inferred from homology"/>
<evidence type="ECO:0000256" key="1">
    <source>
        <dbReference type="ARBA" id="ARBA00004141"/>
    </source>
</evidence>
<evidence type="ECO:0000256" key="6">
    <source>
        <dbReference type="ARBA" id="ARBA00022989"/>
    </source>
</evidence>
<name>A0A8J1ULT3_OWEFU</name>
<gene>
    <name evidence="9" type="ORF">OFUS_LOCUS18268</name>
</gene>
<dbReference type="GO" id="GO:0000139">
    <property type="term" value="C:Golgi membrane"/>
    <property type="evidence" value="ECO:0007669"/>
    <property type="project" value="TreeGrafter"/>
</dbReference>
<dbReference type="PROSITE" id="PS50105">
    <property type="entry name" value="SAM_DOMAIN"/>
    <property type="match status" value="1"/>
</dbReference>
<dbReference type="InterPro" id="IPR001660">
    <property type="entry name" value="SAM"/>
</dbReference>
<evidence type="ECO:0000256" key="4">
    <source>
        <dbReference type="ARBA" id="ARBA00022692"/>
    </source>
</evidence>
<evidence type="ECO:0000256" key="5">
    <source>
        <dbReference type="ARBA" id="ARBA00022919"/>
    </source>
</evidence>
<dbReference type="OrthoDB" id="422827at2759"/>
<comment type="similarity">
    <text evidence="2">Belongs to the sphingomyelin synthase family.</text>
</comment>
<dbReference type="Proteomes" id="UP000749559">
    <property type="component" value="Unassembled WGS sequence"/>
</dbReference>
<dbReference type="Pfam" id="PF14360">
    <property type="entry name" value="PAP2_C"/>
    <property type="match status" value="1"/>
</dbReference>
<dbReference type="InterPro" id="IPR045221">
    <property type="entry name" value="Sphingomyelin_synth-like"/>
</dbReference>
<dbReference type="GO" id="GO:0005789">
    <property type="term" value="C:endoplasmic reticulum membrane"/>
    <property type="evidence" value="ECO:0007669"/>
    <property type="project" value="TreeGrafter"/>
</dbReference>
<evidence type="ECO:0000256" key="8">
    <source>
        <dbReference type="ARBA" id="ARBA00023136"/>
    </source>
</evidence>
<evidence type="ECO:0000313" key="10">
    <source>
        <dbReference type="Proteomes" id="UP000749559"/>
    </source>
</evidence>
<keyword evidence="5" id="KW-0746">Sphingolipid metabolism</keyword>
<keyword evidence="10" id="KW-1185">Reference proteome</keyword>
<evidence type="ECO:0000313" key="9">
    <source>
        <dbReference type="EMBL" id="CAH1793414.1"/>
    </source>
</evidence>
<dbReference type="SMART" id="SM00454">
    <property type="entry name" value="SAM"/>
    <property type="match status" value="1"/>
</dbReference>
<dbReference type="FunFam" id="1.10.150.50:FF:000037">
    <property type="entry name" value="sphingomyelin synthase-related protein 1 isoform X1"/>
    <property type="match status" value="1"/>
</dbReference>
<comment type="subcellular location">
    <subcellularLocation>
        <location evidence="1">Membrane</location>
        <topology evidence="1">Multi-pass membrane protein</topology>
    </subcellularLocation>
</comment>
<dbReference type="GO" id="GO:0005886">
    <property type="term" value="C:plasma membrane"/>
    <property type="evidence" value="ECO:0007669"/>
    <property type="project" value="TreeGrafter"/>
</dbReference>
<evidence type="ECO:0000256" key="2">
    <source>
        <dbReference type="ARBA" id="ARBA00005441"/>
    </source>
</evidence>
<sequence length="429" mass="49946">MAENWTTQEVANWLQQNSFGKYVGELTEVHKIDGAALLTLTEDDLRQPPLQIRVLGDIKRLILAVKKLQRDNQAAIDLMGYHNQVFQVARNDPQNGSPAILRDNLQHRHFERLDSDSVYSEDGTDMAVDTKCRLLRNPRPEYWKTALSFVYAFTVFLLTAFMMAVSHDRVPDPEKYPPLPDIFLDNMPYVPWAFEICEVIAVIMMSIFGGLLVFHRHRFIILRRWFSLCGTVFLLRSITMFITSLSVPGIHLQCERHPSNMSYPLKKHGDIWGQLSKAIEIWKGFGMTLQGVRTCGDYMFSGHTVVLTMLNFFITEYSPRKMHLLHTMSWVLHLFGCFFILAAHEHYSIDVFVAFYISSRLFLYYHSLANNKALSNSDYKRVRIWFPMFSFFESECSGIVPNEYEWPLPWPSKIKSYFTEHLTNGKKRL</sequence>